<dbReference type="Proteomes" id="UP001187192">
    <property type="component" value="Unassembled WGS sequence"/>
</dbReference>
<comment type="caution">
    <text evidence="2">The sequence shown here is derived from an EMBL/GenBank/DDBJ whole genome shotgun (WGS) entry which is preliminary data.</text>
</comment>
<evidence type="ECO:0000313" key="2">
    <source>
        <dbReference type="EMBL" id="GMN37446.1"/>
    </source>
</evidence>
<name>A0AA88AC31_FICCA</name>
<keyword evidence="3" id="KW-1185">Reference proteome</keyword>
<dbReference type="InterPro" id="IPR043128">
    <property type="entry name" value="Rev_trsase/Diguanyl_cyclase"/>
</dbReference>
<organism evidence="2 3">
    <name type="scientific">Ficus carica</name>
    <name type="common">Common fig</name>
    <dbReference type="NCBI Taxonomy" id="3494"/>
    <lineage>
        <taxon>Eukaryota</taxon>
        <taxon>Viridiplantae</taxon>
        <taxon>Streptophyta</taxon>
        <taxon>Embryophyta</taxon>
        <taxon>Tracheophyta</taxon>
        <taxon>Spermatophyta</taxon>
        <taxon>Magnoliopsida</taxon>
        <taxon>eudicotyledons</taxon>
        <taxon>Gunneridae</taxon>
        <taxon>Pentapetalae</taxon>
        <taxon>rosids</taxon>
        <taxon>fabids</taxon>
        <taxon>Rosales</taxon>
        <taxon>Moraceae</taxon>
        <taxon>Ficeae</taxon>
        <taxon>Ficus</taxon>
    </lineage>
</organism>
<gene>
    <name evidence="2" type="ORF">TIFTF001_042639</name>
</gene>
<evidence type="ECO:0000313" key="3">
    <source>
        <dbReference type="Proteomes" id="UP001187192"/>
    </source>
</evidence>
<dbReference type="AlphaFoldDB" id="A0AA88AC31"/>
<reference evidence="2" key="1">
    <citation type="submission" date="2023-07" db="EMBL/GenBank/DDBJ databases">
        <title>draft genome sequence of fig (Ficus carica).</title>
        <authorList>
            <person name="Takahashi T."/>
            <person name="Nishimura K."/>
        </authorList>
    </citation>
    <scope>NUCLEOTIDE SEQUENCE</scope>
</reference>
<dbReference type="InterPro" id="IPR043502">
    <property type="entry name" value="DNA/RNA_pol_sf"/>
</dbReference>
<protein>
    <submittedName>
        <fullName evidence="2">Uncharacterized protein</fullName>
    </submittedName>
</protein>
<dbReference type="EMBL" id="BTGU01002400">
    <property type="protein sequence ID" value="GMN37446.1"/>
    <property type="molecule type" value="Genomic_DNA"/>
</dbReference>
<feature type="transmembrane region" description="Helical" evidence="1">
    <location>
        <begin position="148"/>
        <end position="165"/>
    </location>
</feature>
<proteinExistence type="predicted"/>
<dbReference type="Gene3D" id="3.10.10.10">
    <property type="entry name" value="HIV Type 1 Reverse Transcriptase, subunit A, domain 1"/>
    <property type="match status" value="1"/>
</dbReference>
<evidence type="ECO:0000256" key="1">
    <source>
        <dbReference type="SAM" id="Phobius"/>
    </source>
</evidence>
<sequence>MARSTMVQSGTTLDPTTGKAIHGKERMVFDYRKLNQNTHKDQYILPGINTLLKKLKTILSFPLTSFPVFGSIVVPELTSIAVVLWRLLLGRITPNSSSATQEYKEALEATTSLGEPSKGFIRISEDSKSNSNLIRQHNVIIEEQNSEVVLVWLVYLLLLGIPSGFRCGT</sequence>
<keyword evidence="1" id="KW-0812">Transmembrane</keyword>
<keyword evidence="1" id="KW-1133">Transmembrane helix</keyword>
<feature type="transmembrane region" description="Helical" evidence="1">
    <location>
        <begin position="63"/>
        <end position="88"/>
    </location>
</feature>
<keyword evidence="1" id="KW-0472">Membrane</keyword>
<accession>A0AA88AC31</accession>
<dbReference type="Gene3D" id="3.30.70.270">
    <property type="match status" value="1"/>
</dbReference>
<dbReference type="SUPFAM" id="SSF56672">
    <property type="entry name" value="DNA/RNA polymerases"/>
    <property type="match status" value="1"/>
</dbReference>